<dbReference type="InterPro" id="IPR044577">
    <property type="entry name" value="HIPP4/7/8/17/18/19"/>
</dbReference>
<keyword evidence="2" id="KW-0488">Methylation</keyword>
<dbReference type="GO" id="GO:0009626">
    <property type="term" value="P:plant-type hypersensitive response"/>
    <property type="evidence" value="ECO:0007669"/>
    <property type="project" value="UniProtKB-KW"/>
</dbReference>
<feature type="domain" description="HMA" evidence="7">
    <location>
        <begin position="17"/>
        <end position="81"/>
    </location>
</feature>
<name>A0AAV3QLG9_LITER</name>
<evidence type="ECO:0000256" key="1">
    <source>
        <dbReference type="ARBA" id="ARBA00004170"/>
    </source>
</evidence>
<protein>
    <recommendedName>
        <fullName evidence="7">HMA domain-containing protein</fullName>
    </recommendedName>
</protein>
<proteinExistence type="inferred from homology"/>
<dbReference type="Pfam" id="PF00403">
    <property type="entry name" value="HMA"/>
    <property type="match status" value="2"/>
</dbReference>
<dbReference type="SUPFAM" id="SSF55008">
    <property type="entry name" value="HMA, heavy metal-associated domain"/>
    <property type="match status" value="2"/>
</dbReference>
<organism evidence="8 9">
    <name type="scientific">Lithospermum erythrorhizon</name>
    <name type="common">Purple gromwell</name>
    <name type="synonym">Lithospermum officinale var. erythrorhizon</name>
    <dbReference type="NCBI Taxonomy" id="34254"/>
    <lineage>
        <taxon>Eukaryota</taxon>
        <taxon>Viridiplantae</taxon>
        <taxon>Streptophyta</taxon>
        <taxon>Embryophyta</taxon>
        <taxon>Tracheophyta</taxon>
        <taxon>Spermatophyta</taxon>
        <taxon>Magnoliopsida</taxon>
        <taxon>eudicotyledons</taxon>
        <taxon>Gunneridae</taxon>
        <taxon>Pentapetalae</taxon>
        <taxon>asterids</taxon>
        <taxon>lamiids</taxon>
        <taxon>Boraginales</taxon>
        <taxon>Boraginaceae</taxon>
        <taxon>Boraginoideae</taxon>
        <taxon>Lithospermeae</taxon>
        <taxon>Lithospermum</taxon>
    </lineage>
</organism>
<comment type="similarity">
    <text evidence="5">Belongs to the HIPP family.</text>
</comment>
<evidence type="ECO:0000259" key="7">
    <source>
        <dbReference type="PROSITE" id="PS50846"/>
    </source>
</evidence>
<gene>
    <name evidence="8" type="ORF">LIER_39626</name>
</gene>
<dbReference type="Gene3D" id="3.30.70.100">
    <property type="match status" value="2"/>
</dbReference>
<sequence>MGEYNQNQNKQNNKKINGNIVLGVYIHCEGCANSVAKHLRCFEGVEGVEIDAKQHNVIVRGQKADPIKVTERLRKKTGKHVQLIYPTPKMDYTKEKKKEPVKLKVIEVVLKVYLHCEGCAKEVKFTLHKMPGVQTVDPDMSNNIVIVKGTMDPQKLVEFINKRSGRHAMILKLDDKKQNNSQNQQNYDHNKKNNQNQQNYDHNKQNNQNQQNYDHNKQNNQNKKKDINSGIYPKYPLDLVLAPQLFSDENPNACSIM</sequence>
<dbReference type="InterPro" id="IPR036163">
    <property type="entry name" value="HMA_dom_sf"/>
</dbReference>
<dbReference type="PANTHER" id="PTHR46195">
    <property type="entry name" value="HEAVY METAL-ASSOCIATED ISOPRENYLATED PLANT PROTEIN 7"/>
    <property type="match status" value="1"/>
</dbReference>
<dbReference type="GO" id="GO:0016020">
    <property type="term" value="C:membrane"/>
    <property type="evidence" value="ECO:0007669"/>
    <property type="project" value="UniProtKB-SubCell"/>
</dbReference>
<evidence type="ECO:0000256" key="3">
    <source>
        <dbReference type="ARBA" id="ARBA00022723"/>
    </source>
</evidence>
<dbReference type="InterPro" id="IPR006121">
    <property type="entry name" value="HMA_dom"/>
</dbReference>
<feature type="domain" description="HMA" evidence="7">
    <location>
        <begin position="105"/>
        <end position="168"/>
    </location>
</feature>
<accession>A0AAV3QLG9</accession>
<feature type="compositionally biased region" description="Low complexity" evidence="6">
    <location>
        <begin position="179"/>
        <end position="221"/>
    </location>
</feature>
<evidence type="ECO:0000313" key="9">
    <source>
        <dbReference type="Proteomes" id="UP001454036"/>
    </source>
</evidence>
<reference evidence="8 9" key="1">
    <citation type="submission" date="2024-01" db="EMBL/GenBank/DDBJ databases">
        <title>The complete chloroplast genome sequence of Lithospermum erythrorhizon: insights into the phylogenetic relationship among Boraginaceae species and the maternal lineages of purple gromwells.</title>
        <authorList>
            <person name="Okada T."/>
            <person name="Watanabe K."/>
        </authorList>
    </citation>
    <scope>NUCLEOTIDE SEQUENCE [LARGE SCALE GENOMIC DNA]</scope>
</reference>
<feature type="region of interest" description="Disordered" evidence="6">
    <location>
        <begin position="173"/>
        <end position="230"/>
    </location>
</feature>
<dbReference type="EMBL" id="BAABME010021553">
    <property type="protein sequence ID" value="GAA0163595.1"/>
    <property type="molecule type" value="Genomic_DNA"/>
</dbReference>
<keyword evidence="9" id="KW-1185">Reference proteome</keyword>
<evidence type="ECO:0000313" key="8">
    <source>
        <dbReference type="EMBL" id="GAA0163595.1"/>
    </source>
</evidence>
<comment type="subcellular location">
    <subcellularLocation>
        <location evidence="1">Membrane</location>
        <topology evidence="1">Peripheral membrane protein</topology>
    </subcellularLocation>
</comment>
<dbReference type="PROSITE" id="PS50846">
    <property type="entry name" value="HMA_2"/>
    <property type="match status" value="2"/>
</dbReference>
<dbReference type="CDD" id="cd00371">
    <property type="entry name" value="HMA"/>
    <property type="match status" value="2"/>
</dbReference>
<comment type="caution">
    <text evidence="8">The sequence shown here is derived from an EMBL/GenBank/DDBJ whole genome shotgun (WGS) entry which is preliminary data.</text>
</comment>
<evidence type="ECO:0000256" key="2">
    <source>
        <dbReference type="ARBA" id="ARBA00022481"/>
    </source>
</evidence>
<keyword evidence="4" id="KW-0636">Prenylation</keyword>
<dbReference type="PANTHER" id="PTHR46195:SF3">
    <property type="entry name" value="HEAVY METAL-ASSOCIATED ISOPRENYLATED PLANT PROTEIN 3-LIKE"/>
    <property type="match status" value="1"/>
</dbReference>
<dbReference type="GO" id="GO:0046872">
    <property type="term" value="F:metal ion binding"/>
    <property type="evidence" value="ECO:0007669"/>
    <property type="project" value="UniProtKB-KW"/>
</dbReference>
<dbReference type="AlphaFoldDB" id="A0AAV3QLG9"/>
<evidence type="ECO:0000256" key="4">
    <source>
        <dbReference type="ARBA" id="ARBA00023289"/>
    </source>
</evidence>
<evidence type="ECO:0000256" key="6">
    <source>
        <dbReference type="SAM" id="MobiDB-lite"/>
    </source>
</evidence>
<dbReference type="Proteomes" id="UP001454036">
    <property type="component" value="Unassembled WGS sequence"/>
</dbReference>
<keyword evidence="3" id="KW-0479">Metal-binding</keyword>
<keyword evidence="4" id="KW-0449">Lipoprotein</keyword>
<evidence type="ECO:0000256" key="5">
    <source>
        <dbReference type="ARBA" id="ARBA00024045"/>
    </source>
</evidence>